<keyword evidence="4" id="KW-0479">Metal-binding</keyword>
<keyword evidence="5" id="KW-0408">Iron</keyword>
<keyword evidence="2" id="KW-0004">4Fe-4S</keyword>
<evidence type="ECO:0000313" key="9">
    <source>
        <dbReference type="Proteomes" id="UP000199073"/>
    </source>
</evidence>
<name>A0A1H0TZN6_9BACT</name>
<proteinExistence type="predicted"/>
<dbReference type="InterPro" id="IPR007197">
    <property type="entry name" value="rSAM"/>
</dbReference>
<dbReference type="Gene3D" id="3.80.30.20">
    <property type="entry name" value="tm_1862 like domain"/>
    <property type="match status" value="1"/>
</dbReference>
<organism evidence="8 9">
    <name type="scientific">Desulforhopalus singaporensis</name>
    <dbReference type="NCBI Taxonomy" id="91360"/>
    <lineage>
        <taxon>Bacteria</taxon>
        <taxon>Pseudomonadati</taxon>
        <taxon>Thermodesulfobacteriota</taxon>
        <taxon>Desulfobulbia</taxon>
        <taxon>Desulfobulbales</taxon>
        <taxon>Desulfocapsaceae</taxon>
        <taxon>Desulforhopalus</taxon>
    </lineage>
</organism>
<evidence type="ECO:0000256" key="6">
    <source>
        <dbReference type="ARBA" id="ARBA00023014"/>
    </source>
</evidence>
<comment type="cofactor">
    <cofactor evidence="1">
        <name>[4Fe-4S] cluster</name>
        <dbReference type="ChEBI" id="CHEBI:49883"/>
    </cofactor>
</comment>
<dbReference type="STRING" id="91360.SAMN05660330_03300"/>
<dbReference type="EMBL" id="FNJI01000027">
    <property type="protein sequence ID" value="SDP59036.1"/>
    <property type="molecule type" value="Genomic_DNA"/>
</dbReference>
<dbReference type="InterPro" id="IPR006638">
    <property type="entry name" value="Elp3/MiaA/NifB-like_rSAM"/>
</dbReference>
<reference evidence="8 9" key="1">
    <citation type="submission" date="2016-10" db="EMBL/GenBank/DDBJ databases">
        <authorList>
            <person name="de Groot N.N."/>
        </authorList>
    </citation>
    <scope>NUCLEOTIDE SEQUENCE [LARGE SCALE GENOMIC DNA]</scope>
    <source>
        <strain evidence="8 9">DSM 12130</strain>
    </source>
</reference>
<evidence type="ECO:0000256" key="5">
    <source>
        <dbReference type="ARBA" id="ARBA00023004"/>
    </source>
</evidence>
<dbReference type="AlphaFoldDB" id="A0A1H0TZN6"/>
<dbReference type="SFLD" id="SFLDG01086">
    <property type="entry name" value="elongater_protein-like"/>
    <property type="match status" value="1"/>
</dbReference>
<evidence type="ECO:0000256" key="1">
    <source>
        <dbReference type="ARBA" id="ARBA00001966"/>
    </source>
</evidence>
<gene>
    <name evidence="8" type="ORF">SAMN05660330_03300</name>
</gene>
<dbReference type="InterPro" id="IPR032432">
    <property type="entry name" value="Radical_SAM_C"/>
</dbReference>
<dbReference type="InterPro" id="IPR058240">
    <property type="entry name" value="rSAM_sf"/>
</dbReference>
<dbReference type="PROSITE" id="PS51918">
    <property type="entry name" value="RADICAL_SAM"/>
    <property type="match status" value="1"/>
</dbReference>
<protein>
    <recommendedName>
        <fullName evidence="7">Radical SAM core domain-containing protein</fullName>
    </recommendedName>
</protein>
<evidence type="ECO:0000256" key="2">
    <source>
        <dbReference type="ARBA" id="ARBA00022485"/>
    </source>
</evidence>
<dbReference type="SFLD" id="SFLDG01091">
    <property type="entry name" value="uncharacterized_CHP01210-like"/>
    <property type="match status" value="1"/>
</dbReference>
<dbReference type="SUPFAM" id="SSF102114">
    <property type="entry name" value="Radical SAM enzymes"/>
    <property type="match status" value="1"/>
</dbReference>
<evidence type="ECO:0000256" key="3">
    <source>
        <dbReference type="ARBA" id="ARBA00022691"/>
    </source>
</evidence>
<keyword evidence="3" id="KW-0949">S-adenosyl-L-methionine</keyword>
<evidence type="ECO:0000259" key="7">
    <source>
        <dbReference type="PROSITE" id="PS51918"/>
    </source>
</evidence>
<dbReference type="InterPro" id="IPR005911">
    <property type="entry name" value="YhcC-like"/>
</dbReference>
<dbReference type="InterPro" id="IPR039661">
    <property type="entry name" value="ELP3"/>
</dbReference>
<evidence type="ECO:0000256" key="4">
    <source>
        <dbReference type="ARBA" id="ARBA00022723"/>
    </source>
</evidence>
<dbReference type="GO" id="GO:0003824">
    <property type="term" value="F:catalytic activity"/>
    <property type="evidence" value="ECO:0007669"/>
    <property type="project" value="InterPro"/>
</dbReference>
<dbReference type="PANTHER" id="PTHR11135">
    <property type="entry name" value="HISTONE ACETYLTRANSFERASE-RELATED"/>
    <property type="match status" value="1"/>
</dbReference>
<accession>A0A1H0TZN6</accession>
<dbReference type="SMART" id="SM00729">
    <property type="entry name" value="Elp3"/>
    <property type="match status" value="1"/>
</dbReference>
<evidence type="ECO:0000313" key="8">
    <source>
        <dbReference type="EMBL" id="SDP59036.1"/>
    </source>
</evidence>
<feature type="domain" description="Radical SAM core" evidence="7">
    <location>
        <begin position="17"/>
        <end position="256"/>
    </location>
</feature>
<keyword evidence="9" id="KW-1185">Reference proteome</keyword>
<dbReference type="PANTHER" id="PTHR11135:SF1">
    <property type="entry name" value="PROTEIN YHCC"/>
    <property type="match status" value="1"/>
</dbReference>
<dbReference type="NCBIfam" id="TIGR01212">
    <property type="entry name" value="TIGR01212 family radical SAM protein"/>
    <property type="match status" value="1"/>
</dbReference>
<dbReference type="SFLD" id="SFLDS00029">
    <property type="entry name" value="Radical_SAM"/>
    <property type="match status" value="1"/>
</dbReference>
<keyword evidence="6" id="KW-0411">Iron-sulfur</keyword>
<dbReference type="GO" id="GO:0051539">
    <property type="term" value="F:4 iron, 4 sulfur cluster binding"/>
    <property type="evidence" value="ECO:0007669"/>
    <property type="project" value="UniProtKB-KW"/>
</dbReference>
<dbReference type="InterPro" id="IPR023404">
    <property type="entry name" value="rSAM_horseshoe"/>
</dbReference>
<dbReference type="GO" id="GO:0046872">
    <property type="term" value="F:metal ion binding"/>
    <property type="evidence" value="ECO:0007669"/>
    <property type="project" value="UniProtKB-KW"/>
</dbReference>
<sequence length="304" mass="34199">MEKSGPVRTFSYHYRKKYGHGVGKVPLDVGVVCPNRARGGCIFCRPSSFTPSYLDSKDDLKSQLASGKKSLLKGRFKKYLAYFQQETCTVLPREKLLDHFAIPLVDPDCIGLIVSTRPDCVDKTLLVVLAELVLQHDKECLIELGIQSVHENSLALLNRNHGFADFVSTANLVKSFDCFELGAHLILGIPGETVGDMIRSLETVCSFQVDALKLHHLQVIKGTPLEKRYLRREVAVFSLEDYLVLLTQLLPRIPARVTLHRLWATSHPDLLVAPRWNVLASDLSRRLVAMMKDEGVWQGKYAPY</sequence>
<dbReference type="Proteomes" id="UP000199073">
    <property type="component" value="Unassembled WGS sequence"/>
</dbReference>
<dbReference type="Pfam" id="PF16199">
    <property type="entry name" value="Radical_SAM_C"/>
    <property type="match status" value="1"/>
</dbReference>